<dbReference type="Proteomes" id="UP000294567">
    <property type="component" value="Unassembled WGS sequence"/>
</dbReference>
<organism evidence="2 3">
    <name type="scientific">Keratinibaculum paraultunense</name>
    <dbReference type="NCBI Taxonomy" id="1278232"/>
    <lineage>
        <taxon>Bacteria</taxon>
        <taxon>Bacillati</taxon>
        <taxon>Bacillota</taxon>
        <taxon>Tissierellia</taxon>
        <taxon>Tissierellales</taxon>
        <taxon>Tepidimicrobiaceae</taxon>
        <taxon>Keratinibaculum</taxon>
    </lineage>
</organism>
<feature type="transmembrane region" description="Helical" evidence="1">
    <location>
        <begin position="52"/>
        <end position="74"/>
    </location>
</feature>
<gene>
    <name evidence="2" type="ORF">EDD65_103208</name>
</gene>
<feature type="transmembrane region" description="Helical" evidence="1">
    <location>
        <begin position="86"/>
        <end position="104"/>
    </location>
</feature>
<reference evidence="2 3" key="1">
    <citation type="submission" date="2019-03" db="EMBL/GenBank/DDBJ databases">
        <title>Genomic Encyclopedia of Type Strains, Phase IV (KMG-IV): sequencing the most valuable type-strain genomes for metagenomic binning, comparative biology and taxonomic classification.</title>
        <authorList>
            <person name="Goeker M."/>
        </authorList>
    </citation>
    <scope>NUCLEOTIDE SEQUENCE [LARGE SCALE GENOMIC DNA]</scope>
    <source>
        <strain evidence="2 3">DSM 26752</strain>
    </source>
</reference>
<keyword evidence="3" id="KW-1185">Reference proteome</keyword>
<dbReference type="RefSeq" id="WP_132026637.1">
    <property type="nucleotide sequence ID" value="NZ_CP068564.1"/>
</dbReference>
<keyword evidence="1" id="KW-0472">Membrane</keyword>
<feature type="transmembrane region" description="Helical" evidence="1">
    <location>
        <begin position="7"/>
        <end position="25"/>
    </location>
</feature>
<evidence type="ECO:0000313" key="3">
    <source>
        <dbReference type="Proteomes" id="UP000294567"/>
    </source>
</evidence>
<keyword evidence="1" id="KW-0812">Transmembrane</keyword>
<accession>A0A4R3KY74</accession>
<dbReference type="AlphaFoldDB" id="A0A4R3KY74"/>
<protein>
    <submittedName>
        <fullName evidence="2">Uncharacterized protein</fullName>
    </submittedName>
</protein>
<feature type="transmembrane region" description="Helical" evidence="1">
    <location>
        <begin position="133"/>
        <end position="150"/>
    </location>
</feature>
<proteinExistence type="predicted"/>
<comment type="caution">
    <text evidence="2">The sequence shown here is derived from an EMBL/GenBank/DDBJ whole genome shotgun (WGS) entry which is preliminary data.</text>
</comment>
<evidence type="ECO:0000313" key="2">
    <source>
        <dbReference type="EMBL" id="TCS90892.1"/>
    </source>
</evidence>
<evidence type="ECO:0000256" key="1">
    <source>
        <dbReference type="SAM" id="Phobius"/>
    </source>
</evidence>
<dbReference type="EMBL" id="SMAE01000003">
    <property type="protein sequence ID" value="TCS90892.1"/>
    <property type="molecule type" value="Genomic_DNA"/>
</dbReference>
<name>A0A4R3KY74_9FIRM</name>
<keyword evidence="1" id="KW-1133">Transmembrane helix</keyword>
<dbReference type="OrthoDB" id="9953772at2"/>
<sequence>MNIKKLFYILAIILILATIICSIKLEQKRLDVNEYKKFHDRFQRNEYINSTINLYTVFDFLGIVVAIYSIYNIWSFILYRNIDGKLYKIVLVIFLNILAAIEVLDSFQRVSYARKSVINEGLIFPVKWTLKPYLFAFGFLIFSEFFKLNIEKEYEKEVKKVKDSDYGKKWTQFNNKLVKK</sequence>